<dbReference type="PANTHER" id="PTHR37313:SF2">
    <property type="entry name" value="UPF0749 PROTEIN YLXX"/>
    <property type="match status" value="1"/>
</dbReference>
<evidence type="ECO:0000256" key="1">
    <source>
        <dbReference type="ARBA" id="ARBA00009108"/>
    </source>
</evidence>
<gene>
    <name evidence="3" type="ORF">HD592_001233</name>
</gene>
<dbReference type="PANTHER" id="PTHR37313">
    <property type="entry name" value="UPF0749 PROTEIN RV1825"/>
    <property type="match status" value="1"/>
</dbReference>
<dbReference type="Proteomes" id="UP000617426">
    <property type="component" value="Unassembled WGS sequence"/>
</dbReference>
<dbReference type="EMBL" id="JACHMK010000001">
    <property type="protein sequence ID" value="MBB6334668.1"/>
    <property type="molecule type" value="Genomic_DNA"/>
</dbReference>
<sequence length="253" mass="27142">MSTPPPPPATRASRVTLGTRFRKALFARPRAMHVLLLVICLILGFALVTQVRAQRMDPLDSLSEEDLVVLLSELSTQEDSLRQERNSLQQQVQELESAATEQEAAAEAARRTLEQARINAGLVAVHGPGFLVRVTDPASRLASTEFVMTLGELRNAGAEAVELNGVRLTARSSFTSSDSSTVYVDGQPMTAPYDWKIIGDPDTISTALEIQAGAAAQMRAKGAQVSIVEADDVLIESTAAPLEPRFASAEGSE</sequence>
<keyword evidence="2" id="KW-0175">Coiled coil</keyword>
<organism evidence="3 4">
    <name type="scientific">Schaalia hyovaginalis</name>
    <dbReference type="NCBI Taxonomy" id="29316"/>
    <lineage>
        <taxon>Bacteria</taxon>
        <taxon>Bacillati</taxon>
        <taxon>Actinomycetota</taxon>
        <taxon>Actinomycetes</taxon>
        <taxon>Actinomycetales</taxon>
        <taxon>Actinomycetaceae</taxon>
        <taxon>Schaalia</taxon>
    </lineage>
</organism>
<evidence type="ECO:0000313" key="4">
    <source>
        <dbReference type="Proteomes" id="UP000617426"/>
    </source>
</evidence>
<dbReference type="InterPro" id="IPR010273">
    <property type="entry name" value="DUF881"/>
</dbReference>
<feature type="coiled-coil region" evidence="2">
    <location>
        <begin position="71"/>
        <end position="119"/>
    </location>
</feature>
<dbReference type="Pfam" id="PF05949">
    <property type="entry name" value="DUF881"/>
    <property type="match status" value="1"/>
</dbReference>
<reference evidence="3" key="1">
    <citation type="submission" date="2020-08" db="EMBL/GenBank/DDBJ databases">
        <title>Sequencing the genomes of 1000 actinobacteria strains.</title>
        <authorList>
            <person name="Klenk H.-P."/>
        </authorList>
    </citation>
    <scope>NUCLEOTIDE SEQUENCE</scope>
    <source>
        <strain evidence="3">DSM 10695</strain>
    </source>
</reference>
<comment type="caution">
    <text evidence="3">The sequence shown here is derived from an EMBL/GenBank/DDBJ whole genome shotgun (WGS) entry which is preliminary data.</text>
</comment>
<accession>A0A923E4D5</accession>
<dbReference type="GO" id="GO:0005886">
    <property type="term" value="C:plasma membrane"/>
    <property type="evidence" value="ECO:0007669"/>
    <property type="project" value="TreeGrafter"/>
</dbReference>
<dbReference type="Gene3D" id="3.30.70.1880">
    <property type="entry name" value="Protein of unknown function DUF881"/>
    <property type="match status" value="1"/>
</dbReference>
<name>A0A923E4D5_9ACTO</name>
<keyword evidence="4" id="KW-1185">Reference proteome</keyword>
<evidence type="ECO:0000313" key="3">
    <source>
        <dbReference type="EMBL" id="MBB6334668.1"/>
    </source>
</evidence>
<evidence type="ECO:0000256" key="2">
    <source>
        <dbReference type="SAM" id="Coils"/>
    </source>
</evidence>
<proteinExistence type="inferred from homology"/>
<comment type="similarity">
    <text evidence="1">Belongs to the UPF0749 family.</text>
</comment>
<protein>
    <submittedName>
        <fullName evidence="3">Uncharacterized protein YlxW (UPF0749 family)</fullName>
    </submittedName>
</protein>
<dbReference type="RefSeq" id="WP_184452562.1">
    <property type="nucleotide sequence ID" value="NZ_JACHMK010000001.1"/>
</dbReference>
<dbReference type="AlphaFoldDB" id="A0A923E4D5"/>